<gene>
    <name evidence="3" type="ORF">ACFPJ6_15115</name>
</gene>
<accession>A0ABW0GS69</accession>
<dbReference type="RefSeq" id="WP_340269793.1">
    <property type="nucleotide sequence ID" value="NZ_JBBEOG010000005.1"/>
</dbReference>
<reference evidence="4" key="1">
    <citation type="journal article" date="2019" name="Int. J. Syst. Evol. Microbiol.">
        <title>The Global Catalogue of Microorganisms (GCM) 10K type strain sequencing project: providing services to taxonomists for standard genome sequencing and annotation.</title>
        <authorList>
            <consortium name="The Broad Institute Genomics Platform"/>
            <consortium name="The Broad Institute Genome Sequencing Center for Infectious Disease"/>
            <person name="Wu L."/>
            <person name="Ma J."/>
        </authorList>
    </citation>
    <scope>NUCLEOTIDE SEQUENCE [LARGE SCALE GENOMIC DNA]</scope>
    <source>
        <strain evidence="4">CCUG 43114</strain>
    </source>
</reference>
<dbReference type="EMBL" id="JBHSLD010000014">
    <property type="protein sequence ID" value="MFC5382099.1"/>
    <property type="molecule type" value="Genomic_DNA"/>
</dbReference>
<evidence type="ECO:0000313" key="4">
    <source>
        <dbReference type="Proteomes" id="UP001596122"/>
    </source>
</evidence>
<dbReference type="PANTHER" id="PTHR12110">
    <property type="entry name" value="HYDROXYPYRUVATE ISOMERASE"/>
    <property type="match status" value="1"/>
</dbReference>
<keyword evidence="1" id="KW-0119">Carbohydrate metabolism</keyword>
<dbReference type="GO" id="GO:0016853">
    <property type="term" value="F:isomerase activity"/>
    <property type="evidence" value="ECO:0007669"/>
    <property type="project" value="UniProtKB-KW"/>
</dbReference>
<dbReference type="SUPFAM" id="SSF51658">
    <property type="entry name" value="Xylose isomerase-like"/>
    <property type="match status" value="1"/>
</dbReference>
<evidence type="ECO:0000313" key="3">
    <source>
        <dbReference type="EMBL" id="MFC5382099.1"/>
    </source>
</evidence>
<evidence type="ECO:0000259" key="2">
    <source>
        <dbReference type="Pfam" id="PF01261"/>
    </source>
</evidence>
<sequence length="275" mass="29328">MTITLVLERTSVSTYTTLWREDVGAFCQAVAEAGFTSIEVLAAPPEVDLEDVAAASGRLNRAVRSTGLTVTSVVPSGVDVNLASVQAGVRAWSREQFRRTAHLAALLGAPAMVVHPGRRHPLRPPPVDVLVGHVRDGLTDVVDVARREGVQVLLENVPTGLLDTGAECLALTDDVEGLGLVYDVANGHMVEDVGVALRLLGRRLQLVHLSDTRRDRWLHDPVGSGDVPWGAVLAALDDVGYGGPLVLETLHEQPGATGFLRDLEHLSHPSARARA</sequence>
<feature type="domain" description="Xylose isomerase-like TIM barrel" evidence="2">
    <location>
        <begin position="28"/>
        <end position="266"/>
    </location>
</feature>
<evidence type="ECO:0000256" key="1">
    <source>
        <dbReference type="ARBA" id="ARBA00023277"/>
    </source>
</evidence>
<keyword evidence="3" id="KW-0413">Isomerase</keyword>
<dbReference type="Proteomes" id="UP001596122">
    <property type="component" value="Unassembled WGS sequence"/>
</dbReference>
<dbReference type="Pfam" id="PF01261">
    <property type="entry name" value="AP_endonuc_2"/>
    <property type="match status" value="1"/>
</dbReference>
<dbReference type="Gene3D" id="3.20.20.150">
    <property type="entry name" value="Divalent-metal-dependent TIM barrel enzymes"/>
    <property type="match status" value="1"/>
</dbReference>
<name>A0ABW0GS69_9MICO</name>
<dbReference type="InterPro" id="IPR050312">
    <property type="entry name" value="IolE/XylAMocC-like"/>
</dbReference>
<dbReference type="InterPro" id="IPR036237">
    <property type="entry name" value="Xyl_isomerase-like_sf"/>
</dbReference>
<keyword evidence="4" id="KW-1185">Reference proteome</keyword>
<dbReference type="InterPro" id="IPR013022">
    <property type="entry name" value="Xyl_isomerase-like_TIM-brl"/>
</dbReference>
<organism evidence="3 4">
    <name type="scientific">Aquipuribacter nitratireducens</name>
    <dbReference type="NCBI Taxonomy" id="650104"/>
    <lineage>
        <taxon>Bacteria</taxon>
        <taxon>Bacillati</taxon>
        <taxon>Actinomycetota</taxon>
        <taxon>Actinomycetes</taxon>
        <taxon>Micrococcales</taxon>
        <taxon>Intrasporangiaceae</taxon>
        <taxon>Aquipuribacter</taxon>
    </lineage>
</organism>
<proteinExistence type="predicted"/>
<protein>
    <submittedName>
        <fullName evidence="3">Sugar phosphate isomerase/epimerase family protein</fullName>
    </submittedName>
</protein>
<comment type="caution">
    <text evidence="3">The sequence shown here is derived from an EMBL/GenBank/DDBJ whole genome shotgun (WGS) entry which is preliminary data.</text>
</comment>
<dbReference type="PANTHER" id="PTHR12110:SF53">
    <property type="entry name" value="BLR5974 PROTEIN"/>
    <property type="match status" value="1"/>
</dbReference>